<keyword evidence="1" id="KW-1133">Transmembrane helix</keyword>
<dbReference type="Pfam" id="PF14093">
    <property type="entry name" value="DUF4271"/>
    <property type="match status" value="1"/>
</dbReference>
<accession>A0A1M6BBA7</accession>
<dbReference type="AlphaFoldDB" id="A0A1M6BBA7"/>
<feature type="transmembrane region" description="Helical" evidence="1">
    <location>
        <begin position="96"/>
        <end position="116"/>
    </location>
</feature>
<evidence type="ECO:0000313" key="3">
    <source>
        <dbReference type="Proteomes" id="UP000184488"/>
    </source>
</evidence>
<sequence>MNKIEFIPRIVENKDWITIVFIVAVGLVAITKAAFENRFVDFVNLIANNKYIKMYKDPSNLMSWFTILLFFVQLISFSFFVQLVLTYFGYTTKTNWITFIQIFTFLTFFVLSKFLVEKIIAASFNVEPFIEQFNLFKVSYRTYVGLMLLPVNIMLYYTDLMNSYVIIVVLIVLLIINSITYLVSLKNYQNVLLDKLFYFILYICALEIAPYYFMYYVITNR</sequence>
<dbReference type="Proteomes" id="UP000184488">
    <property type="component" value="Unassembled WGS sequence"/>
</dbReference>
<feature type="transmembrane region" description="Helical" evidence="1">
    <location>
        <begin position="61"/>
        <end position="90"/>
    </location>
</feature>
<protein>
    <recommendedName>
        <fullName evidence="4">DUF4271 domain-containing protein</fullName>
    </recommendedName>
</protein>
<dbReference type="RefSeq" id="WP_073308517.1">
    <property type="nucleotide sequence ID" value="NZ_FQZI01000001.1"/>
</dbReference>
<gene>
    <name evidence="2" type="ORF">SAMN05444363_0647</name>
</gene>
<feature type="transmembrane region" description="Helical" evidence="1">
    <location>
        <begin position="140"/>
        <end position="158"/>
    </location>
</feature>
<evidence type="ECO:0000256" key="1">
    <source>
        <dbReference type="SAM" id="Phobius"/>
    </source>
</evidence>
<keyword evidence="1" id="KW-0472">Membrane</keyword>
<feature type="transmembrane region" description="Helical" evidence="1">
    <location>
        <begin position="196"/>
        <end position="218"/>
    </location>
</feature>
<feature type="transmembrane region" description="Helical" evidence="1">
    <location>
        <begin position="16"/>
        <end position="35"/>
    </location>
</feature>
<evidence type="ECO:0000313" key="2">
    <source>
        <dbReference type="EMBL" id="SHI45848.1"/>
    </source>
</evidence>
<keyword evidence="1" id="KW-0812">Transmembrane</keyword>
<name>A0A1M6BBA7_9FLAO</name>
<keyword evidence="3" id="KW-1185">Reference proteome</keyword>
<feature type="transmembrane region" description="Helical" evidence="1">
    <location>
        <begin position="164"/>
        <end position="184"/>
    </location>
</feature>
<dbReference type="EMBL" id="FQZI01000001">
    <property type="protein sequence ID" value="SHI45848.1"/>
    <property type="molecule type" value="Genomic_DNA"/>
</dbReference>
<organism evidence="2 3">
    <name type="scientific">Flavobacterium terrae</name>
    <dbReference type="NCBI Taxonomy" id="415425"/>
    <lineage>
        <taxon>Bacteria</taxon>
        <taxon>Pseudomonadati</taxon>
        <taxon>Bacteroidota</taxon>
        <taxon>Flavobacteriia</taxon>
        <taxon>Flavobacteriales</taxon>
        <taxon>Flavobacteriaceae</taxon>
        <taxon>Flavobacterium</taxon>
    </lineage>
</organism>
<evidence type="ECO:0008006" key="4">
    <source>
        <dbReference type="Google" id="ProtNLM"/>
    </source>
</evidence>
<dbReference type="OrthoDB" id="1438590at2"/>
<proteinExistence type="predicted"/>
<dbReference type="STRING" id="415425.SAMN05444363_0647"/>
<dbReference type="InterPro" id="IPR025367">
    <property type="entry name" value="DUF4271"/>
</dbReference>
<reference evidence="3" key="1">
    <citation type="submission" date="2016-11" db="EMBL/GenBank/DDBJ databases">
        <authorList>
            <person name="Varghese N."/>
            <person name="Submissions S."/>
        </authorList>
    </citation>
    <scope>NUCLEOTIDE SEQUENCE [LARGE SCALE GENOMIC DNA]</scope>
    <source>
        <strain evidence="3">DSM 18829</strain>
    </source>
</reference>